<evidence type="ECO:0000256" key="3">
    <source>
        <dbReference type="ARBA" id="ARBA00006943"/>
    </source>
</evidence>
<keyword evidence="8 10" id="KW-0472">Membrane</keyword>
<evidence type="ECO:0000256" key="2">
    <source>
        <dbReference type="ARBA" id="ARBA00004858"/>
    </source>
</evidence>
<comment type="pathway">
    <text evidence="2 10">Amine and polyamine biosynthesis; creatine biosynthesis; creatine from L-arginine and glycine: step 1/2.</text>
</comment>
<dbReference type="FunCoup" id="H2ZPW2">
    <property type="interactions" value="9"/>
</dbReference>
<dbReference type="GO" id="GO:0005758">
    <property type="term" value="C:mitochondrial intermembrane space"/>
    <property type="evidence" value="ECO:0007669"/>
    <property type="project" value="TreeGrafter"/>
</dbReference>
<dbReference type="Gene3D" id="3.75.10.10">
    <property type="entry name" value="L-arginine/glycine Amidinotransferase, Chain A"/>
    <property type="match status" value="1"/>
</dbReference>
<sequence>LCVNKNNQHVQATTQLAVPVNSHNEWDPLEEVIVGRPDGACVPEFTTEVKATTNEQYWNFYKKFGGGPFPKQHLEKVKSEIDEMCNIFRHEGVIVRRPDIINWSEHFKTPDFSSPVGLYSAMPRDILIVFGNEIMEAPMAWRSRFFEYRAYRSLLKEYFNAGAKWTAAPKPLMGDELYDHDYPIENMQDRKYVTTEFEPCFDAADFMRAGRDIFAQRSQVTNHLGIEWVRRHLGPEYTIHELTFRDPNPMHIDATFNIIGPGLVIANPDRPCDQLKMFENAGWTVVQAPMPTISSEHPLWMSSKWLSMNVLMLDEKRVMCSKTEKPIIKMFEKLGWWIETVQVDITFANSLGGGFHCWTTDVRRSGHLQSYF</sequence>
<evidence type="ECO:0000256" key="8">
    <source>
        <dbReference type="ARBA" id="ARBA00023136"/>
    </source>
</evidence>
<comment type="similarity">
    <text evidence="3 10">Belongs to the amidinotransferase family.</text>
</comment>
<keyword evidence="4 10" id="KW-0808">Transferase</keyword>
<comment type="subcellular location">
    <subcellularLocation>
        <location evidence="1 10">Mitochondrion inner membrane</location>
    </subcellularLocation>
</comment>
<dbReference type="OMA" id="YPIHIDA"/>
<dbReference type="HOGENOM" id="CLU_047415_0_0_1"/>
<evidence type="ECO:0000256" key="10">
    <source>
        <dbReference type="RuleBase" id="RU367092"/>
    </source>
</evidence>
<evidence type="ECO:0000256" key="1">
    <source>
        <dbReference type="ARBA" id="ARBA00004273"/>
    </source>
</evidence>
<accession>H2ZPW2</accession>
<evidence type="ECO:0000256" key="5">
    <source>
        <dbReference type="ARBA" id="ARBA00022792"/>
    </source>
</evidence>
<dbReference type="SUPFAM" id="SSF55909">
    <property type="entry name" value="Pentein"/>
    <property type="match status" value="1"/>
</dbReference>
<evidence type="ECO:0000313" key="12">
    <source>
        <dbReference type="Proteomes" id="UP000007875"/>
    </source>
</evidence>
<dbReference type="eggNOG" id="ENOG502QVCA">
    <property type="taxonomic scope" value="Eukaryota"/>
</dbReference>
<dbReference type="GO" id="GO:0015068">
    <property type="term" value="F:glycine amidinotransferase activity"/>
    <property type="evidence" value="ECO:0007669"/>
    <property type="project" value="UniProtKB-UniRule"/>
</dbReference>
<dbReference type="FunFam" id="3.75.10.10:FF:000005">
    <property type="entry name" value="Glycine amidinotransferase, mitochondrial"/>
    <property type="match status" value="1"/>
</dbReference>
<reference evidence="11" key="3">
    <citation type="submission" date="2025-09" db="UniProtKB">
        <authorList>
            <consortium name="Ensembl"/>
        </authorList>
    </citation>
    <scope>IDENTIFICATION</scope>
</reference>
<feature type="active site" description="Amidino-cysteine intermediate" evidence="9">
    <location>
        <position position="357"/>
    </location>
</feature>
<comment type="function">
    <text evidence="10">Catalyzes the biosynthesis of guanidinoacetate, the immediate precursor of creatine. Creatine plays a vital role in energy metabolism in muscle tissues. May play a role in embryonic and central nervous system development.</text>
</comment>
<dbReference type="InterPro" id="IPR033195">
    <property type="entry name" value="AmidinoTrfase"/>
</dbReference>
<reference evidence="11" key="2">
    <citation type="submission" date="2025-08" db="UniProtKB">
        <authorList>
            <consortium name="Ensembl"/>
        </authorList>
    </citation>
    <scope>IDENTIFICATION</scope>
</reference>
<organism evidence="11 12">
    <name type="scientific">Ciona savignyi</name>
    <name type="common">Pacific transparent sea squirt</name>
    <dbReference type="NCBI Taxonomy" id="51511"/>
    <lineage>
        <taxon>Eukaryota</taxon>
        <taxon>Metazoa</taxon>
        <taxon>Chordata</taxon>
        <taxon>Tunicata</taxon>
        <taxon>Ascidiacea</taxon>
        <taxon>Phlebobranchia</taxon>
        <taxon>Cionidae</taxon>
        <taxon>Ciona</taxon>
    </lineage>
</organism>
<keyword evidence="12" id="KW-1185">Reference proteome</keyword>
<dbReference type="AlphaFoldDB" id="H2ZPW2"/>
<comment type="catalytic activity">
    <reaction evidence="10">
        <text>L-arginine + glycine = guanidinoacetate + L-ornithine</text>
        <dbReference type="Rhea" id="RHEA:13201"/>
        <dbReference type="ChEBI" id="CHEBI:32682"/>
        <dbReference type="ChEBI" id="CHEBI:46911"/>
        <dbReference type="ChEBI" id="CHEBI:57305"/>
        <dbReference type="ChEBI" id="CHEBI:57742"/>
        <dbReference type="EC" id="2.1.4.1"/>
    </reaction>
</comment>
<dbReference type="Proteomes" id="UP000007875">
    <property type="component" value="Unassembled WGS sequence"/>
</dbReference>
<dbReference type="PANTHER" id="PTHR10488:SF1">
    <property type="entry name" value="GLYCINE AMIDINOTRANSFERASE, MITOCHONDRIAL"/>
    <property type="match status" value="1"/>
</dbReference>
<dbReference type="InParanoid" id="H2ZPW2"/>
<dbReference type="UniPathway" id="UPA00104">
    <property type="reaction ID" value="UER00579"/>
</dbReference>
<feature type="active site" evidence="9">
    <location>
        <position position="202"/>
    </location>
</feature>
<proteinExistence type="inferred from homology"/>
<evidence type="ECO:0000256" key="6">
    <source>
        <dbReference type="ARBA" id="ARBA00022946"/>
    </source>
</evidence>
<dbReference type="Ensembl" id="ENSCSAVT00000019840.1">
    <property type="protein sequence ID" value="ENSCSAVP00000019628.1"/>
    <property type="gene ID" value="ENSCSAVG00000011503.1"/>
</dbReference>
<dbReference type="STRING" id="51511.ENSCSAVP00000019628"/>
<reference evidence="12" key="1">
    <citation type="submission" date="2003-08" db="EMBL/GenBank/DDBJ databases">
        <authorList>
            <person name="Birren B."/>
            <person name="Nusbaum C."/>
            <person name="Abebe A."/>
            <person name="Abouelleil A."/>
            <person name="Adekoya E."/>
            <person name="Ait-zahra M."/>
            <person name="Allen N."/>
            <person name="Allen T."/>
            <person name="An P."/>
            <person name="Anderson M."/>
            <person name="Anderson S."/>
            <person name="Arachchi H."/>
            <person name="Armbruster J."/>
            <person name="Bachantsang P."/>
            <person name="Baldwin J."/>
            <person name="Barry A."/>
            <person name="Bayul T."/>
            <person name="Blitshsteyn B."/>
            <person name="Bloom T."/>
            <person name="Blye J."/>
            <person name="Boguslavskiy L."/>
            <person name="Borowsky M."/>
            <person name="Boukhgalter B."/>
            <person name="Brunache A."/>
            <person name="Butler J."/>
            <person name="Calixte N."/>
            <person name="Calvo S."/>
            <person name="Camarata J."/>
            <person name="Campo K."/>
            <person name="Chang J."/>
            <person name="Cheshatsang Y."/>
            <person name="Citroen M."/>
            <person name="Collymore A."/>
            <person name="Considine T."/>
            <person name="Cook A."/>
            <person name="Cooke P."/>
            <person name="Corum B."/>
            <person name="Cuomo C."/>
            <person name="David R."/>
            <person name="Dawoe T."/>
            <person name="Degray S."/>
            <person name="Dodge S."/>
            <person name="Dooley K."/>
            <person name="Dorje P."/>
            <person name="Dorjee K."/>
            <person name="Dorris L."/>
            <person name="Duffey N."/>
            <person name="Dupes A."/>
            <person name="Elkins T."/>
            <person name="Engels R."/>
            <person name="Erickson J."/>
            <person name="Farina A."/>
            <person name="Faro S."/>
            <person name="Ferreira P."/>
            <person name="Fischer H."/>
            <person name="Fitzgerald M."/>
            <person name="Foley K."/>
            <person name="Gage D."/>
            <person name="Galagan J."/>
            <person name="Gearin G."/>
            <person name="Gnerre S."/>
            <person name="Gnirke A."/>
            <person name="Goyette A."/>
            <person name="Graham J."/>
            <person name="Grandbois E."/>
            <person name="Gyaltsen K."/>
            <person name="Hafez N."/>
            <person name="Hagopian D."/>
            <person name="Hagos B."/>
            <person name="Hall J."/>
            <person name="Hatcher B."/>
            <person name="Heller A."/>
            <person name="Higgins H."/>
            <person name="Honan T."/>
            <person name="Horn A."/>
            <person name="Houde N."/>
            <person name="Hughes L."/>
            <person name="Hulme W."/>
            <person name="Husby E."/>
            <person name="Iliev I."/>
            <person name="Jaffe D."/>
            <person name="Jones C."/>
            <person name="Kamal M."/>
            <person name="Kamat A."/>
            <person name="Kamvysselis M."/>
            <person name="Karlsson E."/>
            <person name="Kells C."/>
            <person name="Kieu A."/>
            <person name="Kisner P."/>
            <person name="Kodira C."/>
            <person name="Kulbokas E."/>
            <person name="Labutti K."/>
            <person name="Lama D."/>
            <person name="Landers T."/>
            <person name="Leger J."/>
            <person name="Levine S."/>
            <person name="Lewis D."/>
            <person name="Lewis T."/>
            <person name="Lindblad-toh K."/>
            <person name="Liu X."/>
            <person name="Lokyitsang T."/>
            <person name="Lokyitsang Y."/>
            <person name="Lucien O."/>
            <person name="Lui A."/>
            <person name="Ma L.J."/>
            <person name="Mabbitt R."/>
            <person name="Macdonald J."/>
            <person name="Maclean C."/>
            <person name="Major J."/>
            <person name="Manning J."/>
            <person name="Marabella R."/>
            <person name="Maru K."/>
            <person name="Matthews C."/>
            <person name="Mauceli E."/>
            <person name="Mccarthy M."/>
            <person name="Mcdonough S."/>
            <person name="Mcghee T."/>
            <person name="Meldrim J."/>
            <person name="Meneus L."/>
            <person name="Mesirov J."/>
            <person name="Mihalev A."/>
            <person name="Mihova T."/>
            <person name="Mikkelsen T."/>
            <person name="Mlenga V."/>
            <person name="Moru K."/>
            <person name="Mozes J."/>
            <person name="Mulrain L."/>
            <person name="Munson G."/>
            <person name="Naylor J."/>
            <person name="Newes C."/>
            <person name="Nguyen C."/>
            <person name="Nguyen N."/>
            <person name="Nguyen T."/>
            <person name="Nicol R."/>
            <person name="Nielsen C."/>
            <person name="Nizzari M."/>
            <person name="Norbu C."/>
            <person name="Norbu N."/>
            <person name="O'donnell P."/>
            <person name="Okoawo O."/>
            <person name="O'leary S."/>
            <person name="Omotosho B."/>
            <person name="O'neill K."/>
            <person name="Osman S."/>
            <person name="Parker S."/>
            <person name="Perrin D."/>
            <person name="Phunkhang P."/>
            <person name="Piqani B."/>
            <person name="Purcell S."/>
            <person name="Rachupka T."/>
            <person name="Ramasamy U."/>
            <person name="Rameau R."/>
            <person name="Ray V."/>
            <person name="Raymond C."/>
            <person name="Retta R."/>
            <person name="Richardson S."/>
            <person name="Rise C."/>
            <person name="Rodriguez J."/>
            <person name="Rogers J."/>
            <person name="Rogov P."/>
            <person name="Rutman M."/>
            <person name="Schupbach R."/>
            <person name="Seaman C."/>
            <person name="Settipalli S."/>
            <person name="Sharpe T."/>
            <person name="Sheridan J."/>
            <person name="Sherpa N."/>
            <person name="Shi J."/>
            <person name="Smirnov S."/>
            <person name="Smith C."/>
            <person name="Sougnez C."/>
            <person name="Spencer B."/>
            <person name="Stalker J."/>
            <person name="Stange-thomann N."/>
            <person name="Stavropoulos S."/>
            <person name="Stetson K."/>
            <person name="Stone C."/>
            <person name="Stone S."/>
            <person name="Stubbs M."/>
            <person name="Talamas J."/>
            <person name="Tchuinga P."/>
            <person name="Tenzing P."/>
            <person name="Tesfaye S."/>
            <person name="Theodore J."/>
            <person name="Thoulutsang Y."/>
            <person name="Topham K."/>
            <person name="Towey S."/>
            <person name="Tsamla T."/>
            <person name="Tsomo N."/>
            <person name="Vallee D."/>
            <person name="Vassiliev H."/>
            <person name="Venkataraman V."/>
            <person name="Vinson J."/>
            <person name="Vo A."/>
            <person name="Wade C."/>
            <person name="Wang S."/>
            <person name="Wangchuk T."/>
            <person name="Wangdi T."/>
            <person name="Whittaker C."/>
            <person name="Wilkinson J."/>
            <person name="Wu Y."/>
            <person name="Wyman D."/>
            <person name="Yadav S."/>
            <person name="Yang S."/>
            <person name="Yang X."/>
            <person name="Yeager S."/>
            <person name="Yee E."/>
            <person name="Young G."/>
            <person name="Zainoun J."/>
            <person name="Zembeck L."/>
            <person name="Zimmer A."/>
            <person name="Zody M."/>
            <person name="Lander E."/>
        </authorList>
    </citation>
    <scope>NUCLEOTIDE SEQUENCE [LARGE SCALE GENOMIC DNA]</scope>
</reference>
<evidence type="ECO:0000313" key="11">
    <source>
        <dbReference type="Ensembl" id="ENSCSAVP00000019628.1"/>
    </source>
</evidence>
<evidence type="ECO:0000256" key="7">
    <source>
        <dbReference type="ARBA" id="ARBA00023128"/>
    </source>
</evidence>
<dbReference type="GO" id="GO:0005743">
    <property type="term" value="C:mitochondrial inner membrane"/>
    <property type="evidence" value="ECO:0007669"/>
    <property type="project" value="UniProtKB-SubCell"/>
</dbReference>
<dbReference type="CDD" id="cd21136">
    <property type="entry name" value="amidinotransferase_AGAT-like"/>
    <property type="match status" value="1"/>
</dbReference>
<keyword evidence="6" id="KW-0809">Transit peptide</keyword>
<feature type="active site" evidence="9">
    <location>
        <position position="251"/>
    </location>
</feature>
<dbReference type="PANTHER" id="PTHR10488">
    <property type="entry name" value="GLYCINE AMIDINOTRANSFERASE, MITOCHONDRIAL"/>
    <property type="match status" value="1"/>
</dbReference>
<keyword evidence="7 10" id="KW-0496">Mitochondrion</keyword>
<dbReference type="GeneTree" id="ENSGT00390000011613"/>
<protein>
    <recommendedName>
        <fullName evidence="10">Glycine amidinotransferase</fullName>
        <ecNumber evidence="10">2.1.4.1</ecNumber>
    </recommendedName>
    <alternativeName>
        <fullName evidence="10">L-arginine:glycine amidinotransferase</fullName>
    </alternativeName>
</protein>
<keyword evidence="5 10" id="KW-0999">Mitochondrion inner membrane</keyword>
<name>H2ZPW2_CIOSA</name>
<comment type="subunit">
    <text evidence="10">Homodimer.</text>
</comment>
<evidence type="ECO:0000256" key="9">
    <source>
        <dbReference type="PIRSR" id="PIRSR633195-1"/>
    </source>
</evidence>
<evidence type="ECO:0000256" key="4">
    <source>
        <dbReference type="ARBA" id="ARBA00022679"/>
    </source>
</evidence>
<dbReference type="EC" id="2.1.4.1" evidence="10"/>
<dbReference type="GO" id="GO:0006601">
    <property type="term" value="P:creatine biosynthetic process"/>
    <property type="evidence" value="ECO:0007669"/>
    <property type="project" value="UniProtKB-UniRule"/>
</dbReference>